<dbReference type="PANTHER" id="PTHR12128">
    <property type="entry name" value="DIHYDRODIPICOLINATE SYNTHASE"/>
    <property type="match status" value="1"/>
</dbReference>
<dbReference type="PIRSF" id="PIRSF001365">
    <property type="entry name" value="DHDPS"/>
    <property type="match status" value="1"/>
</dbReference>
<keyword evidence="4" id="KW-1185">Reference proteome</keyword>
<evidence type="ECO:0000313" key="3">
    <source>
        <dbReference type="EMBL" id="MFC7193004.1"/>
    </source>
</evidence>
<dbReference type="RefSeq" id="WP_264556740.1">
    <property type="nucleotide sequence ID" value="NZ_CP109982.1"/>
</dbReference>
<evidence type="ECO:0000256" key="2">
    <source>
        <dbReference type="PIRSR" id="PIRSR001365-2"/>
    </source>
</evidence>
<dbReference type="Pfam" id="PF00701">
    <property type="entry name" value="DHDPS"/>
    <property type="match status" value="1"/>
</dbReference>
<feature type="binding site" evidence="2">
    <location>
        <position position="209"/>
    </location>
    <ligand>
        <name>pyruvate</name>
        <dbReference type="ChEBI" id="CHEBI:15361"/>
    </ligand>
</feature>
<proteinExistence type="predicted"/>
<dbReference type="InterPro" id="IPR002220">
    <property type="entry name" value="DapA-like"/>
</dbReference>
<organism evidence="3 4">
    <name type="scientific">Halocatena marina</name>
    <dbReference type="NCBI Taxonomy" id="2934937"/>
    <lineage>
        <taxon>Archaea</taxon>
        <taxon>Methanobacteriati</taxon>
        <taxon>Methanobacteriota</taxon>
        <taxon>Stenosarchaea group</taxon>
        <taxon>Halobacteria</taxon>
        <taxon>Halobacteriales</taxon>
        <taxon>Natronomonadaceae</taxon>
        <taxon>Halocatena</taxon>
    </lineage>
</organism>
<sequence length="300" mass="33807">MSEIEGVCPILVVPFTDQGAIDFDSFRRQIRTLAEGGCHAQILFGFASEFYKLSDDERKELIETAVEVGREVDCPIWASVTEQSTPVAVEWAQYFEDVGVDGLMLLPPYTGETDRESLLRHMEAVADGVDVPILIQYAPDEVETTISPDTFVELYNRVDNVTSYKIECNPPGPYMTELLEQTDGEVDLLVGNAGQQLIEAMDRGAVGVMPGGGMSNYYLDIYQSYQDGDRERAMELHNEILPMLNHITQSGQMFIHYEKQMMKRRGMLGTDLCREPTVAPDAYFDDLVDEYYAILEDHLN</sequence>
<keyword evidence="1" id="KW-0456">Lyase</keyword>
<dbReference type="EMBL" id="JBHTAX010000006">
    <property type="protein sequence ID" value="MFC7193004.1"/>
    <property type="molecule type" value="Genomic_DNA"/>
</dbReference>
<dbReference type="Gene3D" id="3.20.20.70">
    <property type="entry name" value="Aldolase class I"/>
    <property type="match status" value="1"/>
</dbReference>
<name>A0ABD5YUM9_9EURY</name>
<dbReference type="SMART" id="SM01130">
    <property type="entry name" value="DHDPS"/>
    <property type="match status" value="1"/>
</dbReference>
<dbReference type="Proteomes" id="UP001596417">
    <property type="component" value="Unassembled WGS sequence"/>
</dbReference>
<accession>A0ABD5YUM9</accession>
<gene>
    <name evidence="3" type="ORF">ACFQL7_26640</name>
</gene>
<dbReference type="GeneID" id="76202752"/>
<dbReference type="GO" id="GO:0008675">
    <property type="term" value="F:2-dehydro-3-deoxy-phosphogluconate aldolase activity"/>
    <property type="evidence" value="ECO:0007669"/>
    <property type="project" value="UniProtKB-ARBA"/>
</dbReference>
<dbReference type="CDD" id="cd00408">
    <property type="entry name" value="DHDPS-like"/>
    <property type="match status" value="1"/>
</dbReference>
<dbReference type="PANTHER" id="PTHR12128:SF66">
    <property type="entry name" value="4-HYDROXY-2-OXOGLUTARATE ALDOLASE, MITOCHONDRIAL"/>
    <property type="match status" value="1"/>
</dbReference>
<comment type="caution">
    <text evidence="3">The sequence shown here is derived from an EMBL/GenBank/DDBJ whole genome shotgun (WGS) entry which is preliminary data.</text>
</comment>
<evidence type="ECO:0000313" key="4">
    <source>
        <dbReference type="Proteomes" id="UP001596417"/>
    </source>
</evidence>
<evidence type="ECO:0000256" key="1">
    <source>
        <dbReference type="ARBA" id="ARBA00023239"/>
    </source>
</evidence>
<dbReference type="SUPFAM" id="SSF51569">
    <property type="entry name" value="Aldolase"/>
    <property type="match status" value="1"/>
</dbReference>
<protein>
    <submittedName>
        <fullName evidence="3">Dihydrodipicolinate synthase family protein</fullName>
    </submittedName>
</protein>
<dbReference type="AlphaFoldDB" id="A0ABD5YUM9"/>
<reference evidence="3 4" key="1">
    <citation type="journal article" date="2019" name="Int. J. Syst. Evol. Microbiol.">
        <title>The Global Catalogue of Microorganisms (GCM) 10K type strain sequencing project: providing services to taxonomists for standard genome sequencing and annotation.</title>
        <authorList>
            <consortium name="The Broad Institute Genomics Platform"/>
            <consortium name="The Broad Institute Genome Sequencing Center for Infectious Disease"/>
            <person name="Wu L."/>
            <person name="Ma J."/>
        </authorList>
    </citation>
    <scope>NUCLEOTIDE SEQUENCE [LARGE SCALE GENOMIC DNA]</scope>
    <source>
        <strain evidence="3 4">RDMS1</strain>
    </source>
</reference>
<dbReference type="InterPro" id="IPR013785">
    <property type="entry name" value="Aldolase_TIM"/>
</dbReference>